<dbReference type="PANTHER" id="PTHR11142:SF0">
    <property type="entry name" value="TRNA PSEUDOURIDINE SYNTHASE-LIKE 1"/>
    <property type="match status" value="1"/>
</dbReference>
<dbReference type="GO" id="GO:0003723">
    <property type="term" value="F:RNA binding"/>
    <property type="evidence" value="ECO:0007669"/>
    <property type="project" value="InterPro"/>
</dbReference>
<dbReference type="Proteomes" id="UP000068026">
    <property type="component" value="Chromosome"/>
</dbReference>
<dbReference type="InterPro" id="IPR020095">
    <property type="entry name" value="PsdUridine_synth_TruA_C"/>
</dbReference>
<dbReference type="NCBIfam" id="TIGR00071">
    <property type="entry name" value="hisT_truA"/>
    <property type="match status" value="1"/>
</dbReference>
<evidence type="ECO:0000313" key="11">
    <source>
        <dbReference type="Proteomes" id="UP000068026"/>
    </source>
</evidence>
<evidence type="ECO:0000256" key="1">
    <source>
        <dbReference type="ARBA" id="ARBA00009375"/>
    </source>
</evidence>
<comment type="caution">
    <text evidence="4">Lacks conserved residue(s) required for the propagation of feature annotation.</text>
</comment>
<dbReference type="CDD" id="cd02570">
    <property type="entry name" value="PseudoU_synth_EcTruA"/>
    <property type="match status" value="1"/>
</dbReference>
<dbReference type="PIRSF" id="PIRSF001430">
    <property type="entry name" value="tRNA_psdUrid_synth"/>
    <property type="match status" value="1"/>
</dbReference>
<reference evidence="12" key="4">
    <citation type="submission" date="2016-11" db="EMBL/GenBank/DDBJ databases">
        <authorList>
            <person name="Jaros S."/>
            <person name="Januszkiewicz K."/>
            <person name="Wedrychowicz H."/>
        </authorList>
    </citation>
    <scope>NUCLEOTIDE SEQUENCE [LARGE SCALE GENOMIC DNA]</scope>
    <source>
        <strain evidence="12">DSM 1682</strain>
    </source>
</reference>
<dbReference type="EMBL" id="FQUA01000007">
    <property type="protein sequence ID" value="SHE77786.1"/>
    <property type="molecule type" value="Genomic_DNA"/>
</dbReference>
<dbReference type="InterPro" id="IPR001406">
    <property type="entry name" value="PsdUridine_synth_TruA"/>
</dbReference>
<evidence type="ECO:0000256" key="2">
    <source>
        <dbReference type="ARBA" id="ARBA00022694"/>
    </source>
</evidence>
<sequence length="257" mass="29529">MMKNYKMILAYDGGRYNGWQKQGNTDNTIQEKLEGIVSALAGCPIEVFGSGRTDAGTHAYGQVANFHMEWDGSEERLMDAINEKLPEDIGVLSLEEVPPRFHSRLSAKAKTYEYTIWNSKRPPVFERKYVFWCEKPLNVEKMQEAAKLFLGEHDFKSFCANKRMKKSTVRKIYEIHFHCTEDKITISYYGNGFLYQMIRILTGTLIEVGEGKRQPDEIPAIFAALDREKAGFTAPAKGLALKEVFYGERQEEYDTNY</sequence>
<feature type="binding site" evidence="4 6">
    <location>
        <position position="112"/>
    </location>
    <ligand>
        <name>substrate</name>
    </ligand>
</feature>
<comment type="similarity">
    <text evidence="1 4 7">Belongs to the tRNA pseudouridine synthase TruA family.</text>
</comment>
<evidence type="ECO:0000256" key="6">
    <source>
        <dbReference type="PIRSR" id="PIRSR001430-2"/>
    </source>
</evidence>
<keyword evidence="3 4" id="KW-0413">Isomerase</keyword>
<comment type="function">
    <text evidence="4">Formation of pseudouridine at positions 38, 39 and 40 in the anticodon stem and loop of transfer RNAs.</text>
</comment>
<feature type="domain" description="Pseudouridine synthase I TruA alpha/beta" evidence="8">
    <location>
        <begin position="145"/>
        <end position="246"/>
    </location>
</feature>
<dbReference type="EC" id="5.4.99.12" evidence="4"/>
<dbReference type="Gene3D" id="3.30.70.580">
    <property type="entry name" value="Pseudouridine synthase I, catalytic domain, N-terminal subdomain"/>
    <property type="match status" value="1"/>
</dbReference>
<evidence type="ECO:0000256" key="4">
    <source>
        <dbReference type="HAMAP-Rule" id="MF_00171"/>
    </source>
</evidence>
<dbReference type="Pfam" id="PF01416">
    <property type="entry name" value="PseudoU_synth_1"/>
    <property type="match status" value="2"/>
</dbReference>
<dbReference type="OrthoDB" id="9811823at2"/>
<gene>
    <name evidence="4" type="primary">truA</name>
    <name evidence="9" type="synonym">truA_1</name>
    <name evidence="9" type="ORF">CPRO_03670</name>
    <name evidence="10" type="ORF">SAMN02745151_01749</name>
</gene>
<accession>A0A0X8VBV7</accession>
<name>A0A0X8VBV7_ANAPI</name>
<dbReference type="HAMAP" id="MF_00171">
    <property type="entry name" value="TruA"/>
    <property type="match status" value="1"/>
</dbReference>
<organism evidence="10 12">
    <name type="scientific">Anaerotignum propionicum DSM 1682</name>
    <dbReference type="NCBI Taxonomy" id="991789"/>
    <lineage>
        <taxon>Bacteria</taxon>
        <taxon>Bacillati</taxon>
        <taxon>Bacillota</taxon>
        <taxon>Clostridia</taxon>
        <taxon>Lachnospirales</taxon>
        <taxon>Anaerotignaceae</taxon>
        <taxon>Anaerotignum</taxon>
    </lineage>
</organism>
<reference evidence="10" key="3">
    <citation type="submission" date="2016-11" db="EMBL/GenBank/DDBJ databases">
        <authorList>
            <person name="Varghese N."/>
            <person name="Submissions S."/>
        </authorList>
    </citation>
    <scope>NUCLEOTIDE SEQUENCE</scope>
    <source>
        <strain evidence="10">DSM 1682</strain>
    </source>
</reference>
<evidence type="ECO:0000313" key="12">
    <source>
        <dbReference type="Proteomes" id="UP000184204"/>
    </source>
</evidence>
<evidence type="ECO:0000259" key="8">
    <source>
        <dbReference type="Pfam" id="PF01416"/>
    </source>
</evidence>
<dbReference type="EMBL" id="CP014223">
    <property type="protein sequence ID" value="AMJ39977.1"/>
    <property type="molecule type" value="Genomic_DNA"/>
</dbReference>
<dbReference type="InterPro" id="IPR020103">
    <property type="entry name" value="PsdUridine_synth_cat_dom_sf"/>
</dbReference>
<dbReference type="FunFam" id="3.30.70.580:FF:000001">
    <property type="entry name" value="tRNA pseudouridine synthase A"/>
    <property type="match status" value="1"/>
</dbReference>
<dbReference type="Proteomes" id="UP000184204">
    <property type="component" value="Unassembled WGS sequence"/>
</dbReference>
<dbReference type="AlphaFoldDB" id="A0A0X8VBV7"/>
<reference evidence="9 11" key="1">
    <citation type="journal article" date="2016" name="Genome Announc.">
        <title>Complete Genome Sequence of the Amino Acid-Fermenting Clostridium propionicum X2 (DSM 1682).</title>
        <authorList>
            <person name="Poehlein A."/>
            <person name="Schlien K."/>
            <person name="Chowdhury N.P."/>
            <person name="Gottschalk G."/>
            <person name="Buckel W."/>
            <person name="Daniel R."/>
        </authorList>
    </citation>
    <scope>NUCLEOTIDE SEQUENCE [LARGE SCALE GENOMIC DNA]</scope>
    <source>
        <strain evidence="9 11">X2</strain>
    </source>
</reference>
<proteinExistence type="inferred from homology"/>
<feature type="active site" description="Nucleophile" evidence="4 5">
    <location>
        <position position="54"/>
    </location>
</feature>
<dbReference type="KEGG" id="cpro:CPRO_03670"/>
<evidence type="ECO:0000256" key="5">
    <source>
        <dbReference type="PIRSR" id="PIRSR001430-1"/>
    </source>
</evidence>
<dbReference type="Gene3D" id="3.30.70.660">
    <property type="entry name" value="Pseudouridine synthase I, catalytic domain, C-terminal subdomain"/>
    <property type="match status" value="1"/>
</dbReference>
<dbReference type="SUPFAM" id="SSF55120">
    <property type="entry name" value="Pseudouridine synthase"/>
    <property type="match status" value="1"/>
</dbReference>
<dbReference type="PANTHER" id="PTHR11142">
    <property type="entry name" value="PSEUDOURIDYLATE SYNTHASE"/>
    <property type="match status" value="1"/>
</dbReference>
<keyword evidence="11" id="KW-1185">Reference proteome</keyword>
<comment type="subunit">
    <text evidence="4">Homodimer.</text>
</comment>
<dbReference type="GO" id="GO:0160147">
    <property type="term" value="F:tRNA pseudouridine(38-40) synthase activity"/>
    <property type="evidence" value="ECO:0007669"/>
    <property type="project" value="UniProtKB-EC"/>
</dbReference>
<dbReference type="InterPro" id="IPR020094">
    <property type="entry name" value="TruA/RsuA/RluB/E/F_N"/>
</dbReference>
<reference evidence="11" key="2">
    <citation type="submission" date="2016-01" db="EMBL/GenBank/DDBJ databases">
        <authorList>
            <person name="Poehlein A."/>
            <person name="Schlien K."/>
            <person name="Gottschalk G."/>
            <person name="Buckel W."/>
            <person name="Daniel R."/>
        </authorList>
    </citation>
    <scope>NUCLEOTIDE SEQUENCE [LARGE SCALE GENOMIC DNA]</scope>
    <source>
        <strain evidence="11">X2</strain>
    </source>
</reference>
<comment type="catalytic activity">
    <reaction evidence="4 7">
        <text>uridine(38/39/40) in tRNA = pseudouridine(38/39/40) in tRNA</text>
        <dbReference type="Rhea" id="RHEA:22376"/>
        <dbReference type="Rhea" id="RHEA-COMP:10085"/>
        <dbReference type="Rhea" id="RHEA-COMP:10087"/>
        <dbReference type="ChEBI" id="CHEBI:65314"/>
        <dbReference type="ChEBI" id="CHEBI:65315"/>
        <dbReference type="EC" id="5.4.99.12"/>
    </reaction>
</comment>
<protein>
    <recommendedName>
        <fullName evidence="4">tRNA pseudouridine synthase A</fullName>
        <ecNumber evidence="4">5.4.99.12</ecNumber>
    </recommendedName>
    <alternativeName>
        <fullName evidence="4">tRNA pseudouridine(38-40) synthase</fullName>
    </alternativeName>
    <alternativeName>
        <fullName evidence="4">tRNA pseudouridylate synthase I</fullName>
    </alternativeName>
    <alternativeName>
        <fullName evidence="4">tRNA-uridine isomerase I</fullName>
    </alternativeName>
</protein>
<keyword evidence="2 4" id="KW-0819">tRNA processing</keyword>
<evidence type="ECO:0000256" key="3">
    <source>
        <dbReference type="ARBA" id="ARBA00023235"/>
    </source>
</evidence>
<feature type="domain" description="Pseudouridine synthase I TruA alpha/beta" evidence="8">
    <location>
        <begin position="9"/>
        <end position="103"/>
    </location>
</feature>
<dbReference type="GO" id="GO:0031119">
    <property type="term" value="P:tRNA pseudouridine synthesis"/>
    <property type="evidence" value="ECO:0007669"/>
    <property type="project" value="UniProtKB-UniRule"/>
</dbReference>
<evidence type="ECO:0000313" key="9">
    <source>
        <dbReference type="EMBL" id="AMJ39977.1"/>
    </source>
</evidence>
<dbReference type="InterPro" id="IPR020097">
    <property type="entry name" value="PsdUridine_synth_TruA_a/b_dom"/>
</dbReference>
<evidence type="ECO:0000256" key="7">
    <source>
        <dbReference type="RuleBase" id="RU003792"/>
    </source>
</evidence>
<evidence type="ECO:0000313" key="10">
    <source>
        <dbReference type="EMBL" id="SHE77786.1"/>
    </source>
</evidence>